<evidence type="ECO:0000313" key="1">
    <source>
        <dbReference type="EMBL" id="CAG6526432.1"/>
    </source>
</evidence>
<dbReference type="EMBL" id="HBUE01193530">
    <property type="protein sequence ID" value="CAG6526432.1"/>
    <property type="molecule type" value="Transcribed_RNA"/>
</dbReference>
<dbReference type="AlphaFoldDB" id="A0A8D8MCX4"/>
<accession>A0A8D8MCX4</accession>
<reference evidence="1" key="1">
    <citation type="submission" date="2021-05" db="EMBL/GenBank/DDBJ databases">
        <authorList>
            <person name="Alioto T."/>
            <person name="Alioto T."/>
            <person name="Gomez Garrido J."/>
        </authorList>
    </citation>
    <scope>NUCLEOTIDE SEQUENCE</scope>
</reference>
<name>A0A8D8MCX4_CULPI</name>
<dbReference type="EMBL" id="HBUE01299486">
    <property type="protein sequence ID" value="CAG6578144.1"/>
    <property type="molecule type" value="Transcribed_RNA"/>
</dbReference>
<organism evidence="1">
    <name type="scientific">Culex pipiens</name>
    <name type="common">House mosquito</name>
    <dbReference type="NCBI Taxonomy" id="7175"/>
    <lineage>
        <taxon>Eukaryota</taxon>
        <taxon>Metazoa</taxon>
        <taxon>Ecdysozoa</taxon>
        <taxon>Arthropoda</taxon>
        <taxon>Hexapoda</taxon>
        <taxon>Insecta</taxon>
        <taxon>Pterygota</taxon>
        <taxon>Neoptera</taxon>
        <taxon>Endopterygota</taxon>
        <taxon>Diptera</taxon>
        <taxon>Nematocera</taxon>
        <taxon>Culicoidea</taxon>
        <taxon>Culicidae</taxon>
        <taxon>Culicinae</taxon>
        <taxon>Culicini</taxon>
        <taxon>Culex</taxon>
        <taxon>Culex</taxon>
    </lineage>
</organism>
<proteinExistence type="predicted"/>
<dbReference type="EMBL" id="HBUE01193525">
    <property type="protein sequence ID" value="CAG6526430.1"/>
    <property type="molecule type" value="Transcribed_RNA"/>
</dbReference>
<sequence>MCVCVFVPQGNHMLIVFKYESPFSNDLREKNARKKLAKKLSLCKKKNKKRLCYSFISRQNRTLYIVSLNRLSQTKKESPTNNPLSFSLSGWLVLSLNGKIKVLCL</sequence>
<dbReference type="EMBL" id="HBUE01299481">
    <property type="protein sequence ID" value="CAG6578142.1"/>
    <property type="molecule type" value="Transcribed_RNA"/>
</dbReference>
<protein>
    <submittedName>
        <fullName evidence="1">(northern house mosquito) hypothetical protein</fullName>
    </submittedName>
</protein>